<evidence type="ECO:0000256" key="8">
    <source>
        <dbReference type="RuleBase" id="RU003629"/>
    </source>
</evidence>
<evidence type="ECO:0000313" key="11">
    <source>
        <dbReference type="Proteomes" id="UP000176603"/>
    </source>
</evidence>
<evidence type="ECO:0000256" key="7">
    <source>
        <dbReference type="HAMAP-Rule" id="MF_01310"/>
    </source>
</evidence>
<evidence type="ECO:0000256" key="3">
    <source>
        <dbReference type="ARBA" id="ARBA00022884"/>
    </source>
</evidence>
<evidence type="ECO:0000256" key="6">
    <source>
        <dbReference type="ARBA" id="ARBA00035160"/>
    </source>
</evidence>
<dbReference type="InterPro" id="IPR001971">
    <property type="entry name" value="Ribosomal_uS11"/>
</dbReference>
<dbReference type="GO" id="GO:0006412">
    <property type="term" value="P:translation"/>
    <property type="evidence" value="ECO:0007669"/>
    <property type="project" value="UniProtKB-UniRule"/>
</dbReference>
<dbReference type="GO" id="GO:0019843">
    <property type="term" value="F:rRNA binding"/>
    <property type="evidence" value="ECO:0007669"/>
    <property type="project" value="UniProtKB-UniRule"/>
</dbReference>
<accession>A0A1F7UN24</accession>
<dbReference type="InterPro" id="IPR019981">
    <property type="entry name" value="Ribosomal_uS11_bac-type"/>
</dbReference>
<evidence type="ECO:0000256" key="5">
    <source>
        <dbReference type="ARBA" id="ARBA00023274"/>
    </source>
</evidence>
<dbReference type="InterPro" id="IPR036967">
    <property type="entry name" value="Ribosomal_uS11_sf"/>
</dbReference>
<dbReference type="EMBL" id="MGEH01000018">
    <property type="protein sequence ID" value="OGL79087.1"/>
    <property type="molecule type" value="Genomic_DNA"/>
</dbReference>
<dbReference type="Gene3D" id="3.30.420.80">
    <property type="entry name" value="Ribosomal protein S11"/>
    <property type="match status" value="1"/>
</dbReference>
<evidence type="ECO:0000256" key="4">
    <source>
        <dbReference type="ARBA" id="ARBA00022980"/>
    </source>
</evidence>
<comment type="similarity">
    <text evidence="1 7 8">Belongs to the universal ribosomal protein uS11 family.</text>
</comment>
<dbReference type="PANTHER" id="PTHR11759">
    <property type="entry name" value="40S RIBOSOMAL PROTEIN S14/30S RIBOSOMAL PROTEIN S11"/>
    <property type="match status" value="1"/>
</dbReference>
<evidence type="ECO:0000256" key="2">
    <source>
        <dbReference type="ARBA" id="ARBA00022730"/>
    </source>
</evidence>
<organism evidence="10 11">
    <name type="scientific">Candidatus Uhrbacteria bacterium RIFCSPHIGHO2_12_FULL_60_25</name>
    <dbReference type="NCBI Taxonomy" id="1802399"/>
    <lineage>
        <taxon>Bacteria</taxon>
        <taxon>Candidatus Uhriibacteriota</taxon>
    </lineage>
</organism>
<dbReference type="GO" id="GO:0005840">
    <property type="term" value="C:ribosome"/>
    <property type="evidence" value="ECO:0007669"/>
    <property type="project" value="UniProtKB-KW"/>
</dbReference>
<comment type="caution">
    <text evidence="10">The sequence shown here is derived from an EMBL/GenBank/DDBJ whole genome shotgun (WGS) entry which is preliminary data.</text>
</comment>
<dbReference type="STRING" id="1802399.A3E39_02470"/>
<comment type="function">
    <text evidence="7">Located on the platform of the 30S subunit, it bridges several disparate RNA helices of the 16S rRNA. Forms part of the Shine-Dalgarno cleft in the 70S ribosome.</text>
</comment>
<dbReference type="FunFam" id="3.30.420.80:FF:000010">
    <property type="entry name" value="30S ribosomal protein S11"/>
    <property type="match status" value="1"/>
</dbReference>
<evidence type="ECO:0000256" key="1">
    <source>
        <dbReference type="ARBA" id="ARBA00006194"/>
    </source>
</evidence>
<gene>
    <name evidence="7" type="primary">rpsK</name>
    <name evidence="10" type="ORF">A3E39_02470</name>
</gene>
<name>A0A1F7UN24_9BACT</name>
<evidence type="ECO:0000313" key="10">
    <source>
        <dbReference type="EMBL" id="OGL79087.1"/>
    </source>
</evidence>
<dbReference type="GO" id="GO:1990904">
    <property type="term" value="C:ribonucleoprotein complex"/>
    <property type="evidence" value="ECO:0007669"/>
    <property type="project" value="UniProtKB-KW"/>
</dbReference>
<dbReference type="Proteomes" id="UP000176603">
    <property type="component" value="Unassembled WGS sequence"/>
</dbReference>
<dbReference type="NCBIfam" id="NF003698">
    <property type="entry name" value="PRK05309.1"/>
    <property type="match status" value="1"/>
</dbReference>
<dbReference type="AlphaFoldDB" id="A0A1F7UN24"/>
<proteinExistence type="inferred from homology"/>
<comment type="subunit">
    <text evidence="7">Part of the 30S ribosomal subunit. Interacts with proteins S7 and S18. Binds to IF-3.</text>
</comment>
<dbReference type="PROSITE" id="PS00054">
    <property type="entry name" value="RIBOSOMAL_S11"/>
    <property type="match status" value="1"/>
</dbReference>
<dbReference type="PIRSF" id="PIRSF002131">
    <property type="entry name" value="Ribosomal_S11"/>
    <property type="match status" value="1"/>
</dbReference>
<feature type="compositionally biased region" description="Basic residues" evidence="9">
    <location>
        <begin position="22"/>
        <end position="38"/>
    </location>
</feature>
<dbReference type="Pfam" id="PF00411">
    <property type="entry name" value="Ribosomal_S11"/>
    <property type="match status" value="1"/>
</dbReference>
<dbReference type="NCBIfam" id="TIGR03632">
    <property type="entry name" value="uS11_bact"/>
    <property type="match status" value="1"/>
</dbReference>
<dbReference type="HAMAP" id="MF_01310">
    <property type="entry name" value="Ribosomal_uS11"/>
    <property type="match status" value="1"/>
</dbReference>
<keyword evidence="4 7" id="KW-0689">Ribosomal protein</keyword>
<keyword evidence="2 7" id="KW-0699">rRNA-binding</keyword>
<dbReference type="GO" id="GO:0003735">
    <property type="term" value="F:structural constituent of ribosome"/>
    <property type="evidence" value="ECO:0007669"/>
    <property type="project" value="InterPro"/>
</dbReference>
<dbReference type="InterPro" id="IPR018102">
    <property type="entry name" value="Ribosomal_uS11_CS"/>
</dbReference>
<reference evidence="10 11" key="1">
    <citation type="journal article" date="2016" name="Nat. Commun.">
        <title>Thousands of microbial genomes shed light on interconnected biogeochemical processes in an aquifer system.</title>
        <authorList>
            <person name="Anantharaman K."/>
            <person name="Brown C.T."/>
            <person name="Hug L.A."/>
            <person name="Sharon I."/>
            <person name="Castelle C.J."/>
            <person name="Probst A.J."/>
            <person name="Thomas B.C."/>
            <person name="Singh A."/>
            <person name="Wilkins M.J."/>
            <person name="Karaoz U."/>
            <person name="Brodie E.L."/>
            <person name="Williams K.H."/>
            <person name="Hubbard S.S."/>
            <person name="Banfield J.F."/>
        </authorList>
    </citation>
    <scope>NUCLEOTIDE SEQUENCE [LARGE SCALE GENOMIC DNA]</scope>
</reference>
<sequence length="153" mass="16301">MTKDVQNLKETAASDAAEGSASKKKAAPKAKKSKKAKRQVSTGRAYVQSTYNNTIVTLTDPDGNVLAWASAGNAGFRGPKKATPYAASVIVRNAVERANDYGLKEVHVFVKGVGQGRESAIRAFNANGVNVLSIKDVTPIPHNGCRPPRPRRV</sequence>
<keyword evidence="3 7" id="KW-0694">RNA-binding</keyword>
<evidence type="ECO:0000256" key="9">
    <source>
        <dbReference type="SAM" id="MobiDB-lite"/>
    </source>
</evidence>
<keyword evidence="5 7" id="KW-0687">Ribonucleoprotein</keyword>
<dbReference type="SUPFAM" id="SSF53137">
    <property type="entry name" value="Translational machinery components"/>
    <property type="match status" value="1"/>
</dbReference>
<feature type="region of interest" description="Disordered" evidence="9">
    <location>
        <begin position="1"/>
        <end position="43"/>
    </location>
</feature>
<protein>
    <recommendedName>
        <fullName evidence="6 7">Small ribosomal subunit protein uS11</fullName>
    </recommendedName>
</protein>